<keyword evidence="3" id="KW-0238">DNA-binding</keyword>
<keyword evidence="5" id="KW-0539">Nucleus</keyword>
<proteinExistence type="predicted"/>
<comment type="caution">
    <text evidence="8">The sequence shown here is derived from an EMBL/GenBank/DDBJ whole genome shotgun (WGS) entry which is preliminary data.</text>
</comment>
<dbReference type="Pfam" id="PF00172">
    <property type="entry name" value="Zn_clus"/>
    <property type="match status" value="1"/>
</dbReference>
<evidence type="ECO:0000313" key="8">
    <source>
        <dbReference type="EMBL" id="GFF72139.1"/>
    </source>
</evidence>
<feature type="domain" description="Zn(2)-C6 fungal-type" evidence="7">
    <location>
        <begin position="11"/>
        <end position="41"/>
    </location>
</feature>
<keyword evidence="4" id="KW-0804">Transcription</keyword>
<dbReference type="CDD" id="cd00067">
    <property type="entry name" value="GAL4"/>
    <property type="match status" value="1"/>
</dbReference>
<keyword evidence="1" id="KW-0479">Metal-binding</keyword>
<evidence type="ECO:0000256" key="1">
    <source>
        <dbReference type="ARBA" id="ARBA00022723"/>
    </source>
</evidence>
<evidence type="ECO:0000256" key="3">
    <source>
        <dbReference type="ARBA" id="ARBA00023125"/>
    </source>
</evidence>
<name>A0ABQ1A676_ASPLE</name>
<sequence length="529" mass="60440">MSSENPPKRMSCTRCQAKKIRCNRVEPRCDRCEAVGAQCTYLPRKARSKNRRGLGDKQILREILRRLERLENHCKIGQDADTIDVSRSMSVSSGDSDMDDPRSSLGPDLMDEDQSLIPSTRDVVHSMLNGIKDDKDKSLLRLNVFCLLQHVHSQVFKSEACINAIEAAMSEISRLEDKQEKDVSIPPQIPKEQAKKWVNLYYESYQFEGFRIPLEKSFLLSVPDLLEIRHVSLDATSRLIYYSVLLQGIMMDPDDTVQKGGIVRSLYRTTIDLVDSWLDQLKNTPEDVFAAFLMISMTLEGCDSELSWKIFGHACSIAKALGYFSLDGDPKGPDGHICPAQESFQHRSEVERNRMRFEFWHLLRTDCLFRLLFGKPALLPEGSWAVNLPDPSITGVDDASTHFIQIHFLASMRLTLVVLKYLDWVNAGSDQNASTNDSWLDDLIAEVEAILSDWNVEELMSNTKNLIDTWFFADIMFTSYRIIIVLSQAKKCNRDSYHLPRHTVDLARKSLRVFQSHMGSTVRSFWGIR</sequence>
<dbReference type="PANTHER" id="PTHR46910">
    <property type="entry name" value="TRANSCRIPTION FACTOR PDR1"/>
    <property type="match status" value="1"/>
</dbReference>
<dbReference type="Proteomes" id="UP000465220">
    <property type="component" value="Unassembled WGS sequence"/>
</dbReference>
<dbReference type="InterPro" id="IPR007219">
    <property type="entry name" value="XnlR_reg_dom"/>
</dbReference>
<dbReference type="SMART" id="SM00906">
    <property type="entry name" value="Fungal_trans"/>
    <property type="match status" value="1"/>
</dbReference>
<protein>
    <recommendedName>
        <fullName evidence="7">Zn(2)-C6 fungal-type domain-containing protein</fullName>
    </recommendedName>
</protein>
<keyword evidence="9" id="KW-1185">Reference proteome</keyword>
<dbReference type="PANTHER" id="PTHR46910:SF1">
    <property type="entry name" value="MISCELLANEOUS ZN(II)2CYS6 TRANSCRIPTION FACTOR (EUROFUNG)-RELATED"/>
    <property type="match status" value="1"/>
</dbReference>
<gene>
    <name evidence="8" type="ORF">IFM60648_03609</name>
</gene>
<feature type="region of interest" description="Disordered" evidence="6">
    <location>
        <begin position="85"/>
        <end position="112"/>
    </location>
</feature>
<dbReference type="Gene3D" id="4.10.240.10">
    <property type="entry name" value="Zn(2)-C6 fungal-type DNA-binding domain"/>
    <property type="match status" value="1"/>
</dbReference>
<evidence type="ECO:0000256" key="2">
    <source>
        <dbReference type="ARBA" id="ARBA00023015"/>
    </source>
</evidence>
<organism evidence="8 9">
    <name type="scientific">Aspergillus lentulus</name>
    <dbReference type="NCBI Taxonomy" id="293939"/>
    <lineage>
        <taxon>Eukaryota</taxon>
        <taxon>Fungi</taxon>
        <taxon>Dikarya</taxon>
        <taxon>Ascomycota</taxon>
        <taxon>Pezizomycotina</taxon>
        <taxon>Eurotiomycetes</taxon>
        <taxon>Eurotiomycetidae</taxon>
        <taxon>Eurotiales</taxon>
        <taxon>Aspergillaceae</taxon>
        <taxon>Aspergillus</taxon>
        <taxon>Aspergillus subgen. Fumigati</taxon>
    </lineage>
</organism>
<evidence type="ECO:0000259" key="7">
    <source>
        <dbReference type="PROSITE" id="PS50048"/>
    </source>
</evidence>
<accession>A0ABQ1A676</accession>
<dbReference type="InterPro" id="IPR036864">
    <property type="entry name" value="Zn2-C6_fun-type_DNA-bd_sf"/>
</dbReference>
<dbReference type="InterPro" id="IPR050987">
    <property type="entry name" value="AtrR-like"/>
</dbReference>
<evidence type="ECO:0000256" key="4">
    <source>
        <dbReference type="ARBA" id="ARBA00023163"/>
    </source>
</evidence>
<dbReference type="EMBL" id="BLKI01000015">
    <property type="protein sequence ID" value="GFF72139.1"/>
    <property type="molecule type" value="Genomic_DNA"/>
</dbReference>
<dbReference type="CDD" id="cd12148">
    <property type="entry name" value="fungal_TF_MHR"/>
    <property type="match status" value="1"/>
</dbReference>
<dbReference type="SUPFAM" id="SSF57701">
    <property type="entry name" value="Zn2/Cys6 DNA-binding domain"/>
    <property type="match status" value="1"/>
</dbReference>
<dbReference type="PROSITE" id="PS50048">
    <property type="entry name" value="ZN2_CY6_FUNGAL_2"/>
    <property type="match status" value="1"/>
</dbReference>
<evidence type="ECO:0000256" key="6">
    <source>
        <dbReference type="SAM" id="MobiDB-lite"/>
    </source>
</evidence>
<dbReference type="SMART" id="SM00066">
    <property type="entry name" value="GAL4"/>
    <property type="match status" value="1"/>
</dbReference>
<dbReference type="InterPro" id="IPR001138">
    <property type="entry name" value="Zn2Cys6_DnaBD"/>
</dbReference>
<evidence type="ECO:0000256" key="5">
    <source>
        <dbReference type="ARBA" id="ARBA00023242"/>
    </source>
</evidence>
<keyword evidence="2" id="KW-0805">Transcription regulation</keyword>
<reference evidence="8 9" key="1">
    <citation type="submission" date="2020-01" db="EMBL/GenBank/DDBJ databases">
        <title>Draft genome sequence of Aspergillus lentulus IFM 60648.</title>
        <authorList>
            <person name="Takahashi H."/>
            <person name="Yaguchi T."/>
        </authorList>
    </citation>
    <scope>NUCLEOTIDE SEQUENCE [LARGE SCALE GENOMIC DNA]</scope>
    <source>
        <strain evidence="8 9">IFM 60648</strain>
    </source>
</reference>
<evidence type="ECO:0000313" key="9">
    <source>
        <dbReference type="Proteomes" id="UP000465220"/>
    </source>
</evidence>
<feature type="compositionally biased region" description="Low complexity" evidence="6">
    <location>
        <begin position="85"/>
        <end position="95"/>
    </location>
</feature>